<evidence type="ECO:0000313" key="5">
    <source>
        <dbReference type="Proteomes" id="UP000295662"/>
    </source>
</evidence>
<dbReference type="Proteomes" id="UP000295662">
    <property type="component" value="Unassembled WGS sequence"/>
</dbReference>
<reference evidence="4 5" key="1">
    <citation type="submission" date="2019-03" db="EMBL/GenBank/DDBJ databases">
        <title>Genomic Encyclopedia of Archaeal and Bacterial Type Strains, Phase II (KMG-II): from individual species to whole genera.</title>
        <authorList>
            <person name="Goeker M."/>
        </authorList>
    </citation>
    <scope>NUCLEOTIDE SEQUENCE [LARGE SCALE GENOMIC DNA]</scope>
    <source>
        <strain evidence="4 5">ATCC 25309</strain>
    </source>
</reference>
<proteinExistence type="predicted"/>
<feature type="non-terminal residue" evidence="4">
    <location>
        <position position="1"/>
    </location>
</feature>
<organism evidence="4 5">
    <name type="scientific">Prosthecobacter fusiformis</name>
    <dbReference type="NCBI Taxonomy" id="48464"/>
    <lineage>
        <taxon>Bacteria</taxon>
        <taxon>Pseudomonadati</taxon>
        <taxon>Verrucomicrobiota</taxon>
        <taxon>Verrucomicrobiia</taxon>
        <taxon>Verrucomicrobiales</taxon>
        <taxon>Verrucomicrobiaceae</taxon>
        <taxon>Prosthecobacter</taxon>
    </lineage>
</organism>
<dbReference type="NCBIfam" id="NF033580">
    <property type="entry name" value="transpos_IS5_3"/>
    <property type="match status" value="1"/>
</dbReference>
<feature type="domain" description="Insertion element IS402-like" evidence="2">
    <location>
        <begin position="2"/>
        <end position="54"/>
    </location>
</feature>
<dbReference type="GO" id="GO:0004803">
    <property type="term" value="F:transposase activity"/>
    <property type="evidence" value="ECO:0007669"/>
    <property type="project" value="InterPro"/>
</dbReference>
<evidence type="ECO:0000313" key="4">
    <source>
        <dbReference type="EMBL" id="TDU64664.1"/>
    </source>
</evidence>
<dbReference type="GO" id="GO:0003677">
    <property type="term" value="F:DNA binding"/>
    <property type="evidence" value="ECO:0007669"/>
    <property type="project" value="InterPro"/>
</dbReference>
<accession>A0A4R7RNN5</accession>
<dbReference type="EMBL" id="SOCA01000010">
    <property type="protein sequence ID" value="TDU64664.1"/>
    <property type="molecule type" value="Genomic_DNA"/>
</dbReference>
<sequence>PGRPLSDLKLVIAGVLHVLKEGGSWRALDVPGVAWETVYGHFRRWAKAGLWDQAMQQMKWHAGKNLGMIDSTHIKVHRDGANPAGGQEQQAMSRTKGGLNTKLHAAVDGRCQPQALILTAGTEADVLHAPALLESVEGRRVLMDKAYDSDGLRELIASKGMKACIPPRSNRVAPAAYDKVLYKKRHCVENFFEKIKRMRRIATRYDKTDVSFMAFVLLGICILSLRNQF</sequence>
<keyword evidence="5" id="KW-1185">Reference proteome</keyword>
<dbReference type="PANTHER" id="PTHR30007:SF1">
    <property type="entry name" value="BLR1914 PROTEIN"/>
    <property type="match status" value="1"/>
</dbReference>
<dbReference type="EMBL" id="SOCA01000025">
    <property type="protein sequence ID" value="TDU62091.1"/>
    <property type="molecule type" value="Genomic_DNA"/>
</dbReference>
<gene>
    <name evidence="4" type="ORF">EI77_04115</name>
    <name evidence="3" type="ORF">EI77_04743</name>
</gene>
<evidence type="ECO:0000259" key="1">
    <source>
        <dbReference type="Pfam" id="PF01609"/>
    </source>
</evidence>
<dbReference type="Pfam" id="PF13340">
    <property type="entry name" value="DUF4096"/>
    <property type="match status" value="1"/>
</dbReference>
<name>A0A4R7RNN5_9BACT</name>
<dbReference type="PANTHER" id="PTHR30007">
    <property type="entry name" value="PHP DOMAIN PROTEIN"/>
    <property type="match status" value="1"/>
</dbReference>
<dbReference type="Pfam" id="PF01609">
    <property type="entry name" value="DDE_Tnp_1"/>
    <property type="match status" value="1"/>
</dbReference>
<dbReference type="InterPro" id="IPR025161">
    <property type="entry name" value="IS402-like_dom"/>
</dbReference>
<comment type="caution">
    <text evidence="4">The sequence shown here is derived from an EMBL/GenBank/DDBJ whole genome shotgun (WGS) entry which is preliminary data.</text>
</comment>
<evidence type="ECO:0000313" key="3">
    <source>
        <dbReference type="EMBL" id="TDU62091.1"/>
    </source>
</evidence>
<dbReference type="AlphaFoldDB" id="A0A4R7RNN5"/>
<evidence type="ECO:0000259" key="2">
    <source>
        <dbReference type="Pfam" id="PF13340"/>
    </source>
</evidence>
<feature type="domain" description="Transposase IS4-like" evidence="1">
    <location>
        <begin position="63"/>
        <end position="222"/>
    </location>
</feature>
<dbReference type="GO" id="GO:0006313">
    <property type="term" value="P:DNA transposition"/>
    <property type="evidence" value="ECO:0007669"/>
    <property type="project" value="InterPro"/>
</dbReference>
<dbReference type="RefSeq" id="WP_133797095.1">
    <property type="nucleotide sequence ID" value="NZ_SOCA01000010.1"/>
</dbReference>
<dbReference type="OrthoDB" id="196699at2"/>
<dbReference type="InterPro" id="IPR002559">
    <property type="entry name" value="Transposase_11"/>
</dbReference>
<protein>
    <submittedName>
        <fullName evidence="4">Transposase</fullName>
    </submittedName>
</protein>